<dbReference type="EMBL" id="HACG01031666">
    <property type="protein sequence ID" value="CEK78531.1"/>
    <property type="molecule type" value="Transcribed_RNA"/>
</dbReference>
<name>A0A0B7AEQ8_9EUPU</name>
<dbReference type="AlphaFoldDB" id="A0A0B7AEQ8"/>
<protein>
    <submittedName>
        <fullName evidence="2">Uncharacterized protein</fullName>
    </submittedName>
</protein>
<reference evidence="2" key="1">
    <citation type="submission" date="2014-12" db="EMBL/GenBank/DDBJ databases">
        <title>Insight into the proteome of Arion vulgaris.</title>
        <authorList>
            <person name="Aradska J."/>
            <person name="Bulat T."/>
            <person name="Smidak R."/>
            <person name="Sarate P."/>
            <person name="Gangsoo J."/>
            <person name="Sialana F."/>
            <person name="Bilban M."/>
            <person name="Lubec G."/>
        </authorList>
    </citation>
    <scope>NUCLEOTIDE SEQUENCE</scope>
    <source>
        <tissue evidence="2">Skin</tissue>
    </source>
</reference>
<proteinExistence type="predicted"/>
<evidence type="ECO:0000313" key="2">
    <source>
        <dbReference type="EMBL" id="CEK78531.1"/>
    </source>
</evidence>
<evidence type="ECO:0000256" key="1">
    <source>
        <dbReference type="SAM" id="SignalP"/>
    </source>
</evidence>
<sequence>MAYILNSFVWLQNLLFCASMENEQTARRYGYSEELKEALKRLQILKKTKY</sequence>
<keyword evidence="1" id="KW-0732">Signal</keyword>
<organism evidence="2">
    <name type="scientific">Arion vulgaris</name>
    <dbReference type="NCBI Taxonomy" id="1028688"/>
    <lineage>
        <taxon>Eukaryota</taxon>
        <taxon>Metazoa</taxon>
        <taxon>Spiralia</taxon>
        <taxon>Lophotrochozoa</taxon>
        <taxon>Mollusca</taxon>
        <taxon>Gastropoda</taxon>
        <taxon>Heterobranchia</taxon>
        <taxon>Euthyneura</taxon>
        <taxon>Panpulmonata</taxon>
        <taxon>Eupulmonata</taxon>
        <taxon>Stylommatophora</taxon>
        <taxon>Helicina</taxon>
        <taxon>Arionoidea</taxon>
        <taxon>Arionidae</taxon>
        <taxon>Arion</taxon>
    </lineage>
</organism>
<gene>
    <name evidence="2" type="primary">ORF110618</name>
</gene>
<feature type="chain" id="PRO_5002112797" evidence="1">
    <location>
        <begin position="20"/>
        <end position="50"/>
    </location>
</feature>
<feature type="signal peptide" evidence="1">
    <location>
        <begin position="1"/>
        <end position="19"/>
    </location>
</feature>
<accession>A0A0B7AEQ8</accession>